<comment type="caution">
    <text evidence="1">The sequence shown here is derived from an EMBL/GenBank/DDBJ whole genome shotgun (WGS) entry which is preliminary data.</text>
</comment>
<organism evidence="1 2">
    <name type="scientific">Effrenium voratum</name>
    <dbReference type="NCBI Taxonomy" id="2562239"/>
    <lineage>
        <taxon>Eukaryota</taxon>
        <taxon>Sar</taxon>
        <taxon>Alveolata</taxon>
        <taxon>Dinophyceae</taxon>
        <taxon>Suessiales</taxon>
        <taxon>Symbiodiniaceae</taxon>
        <taxon>Effrenium</taxon>
    </lineage>
</organism>
<protein>
    <submittedName>
        <fullName evidence="1">Uncharacterized protein</fullName>
    </submittedName>
</protein>
<sequence>MCLSNISQTFFSFPHATSQGPPCSSWVYLSRSSTGRCCLRPKGSNKNKKVRAQNRLVRRLCYALEFAFRRGLFYAVEQPASSLMPEYKPFKKLLRRHGAVRVHIYLGAFGAPTLKPVVIWTTSPFLRQLGEVVTVERRDQLRSIRSQLNLKLVRRYVDKRGDLRVDAWPFTSQEPF</sequence>
<accession>A0AA36J8L9</accession>
<evidence type="ECO:0000313" key="1">
    <source>
        <dbReference type="EMBL" id="CAJ1401114.1"/>
    </source>
</evidence>
<reference evidence="1" key="1">
    <citation type="submission" date="2023-08" db="EMBL/GenBank/DDBJ databases">
        <authorList>
            <person name="Chen Y."/>
            <person name="Shah S."/>
            <person name="Dougan E. K."/>
            <person name="Thang M."/>
            <person name="Chan C."/>
        </authorList>
    </citation>
    <scope>NUCLEOTIDE SEQUENCE</scope>
</reference>
<dbReference type="EMBL" id="CAUJNA010003400">
    <property type="protein sequence ID" value="CAJ1401114.1"/>
    <property type="molecule type" value="Genomic_DNA"/>
</dbReference>
<name>A0AA36J8L9_9DINO</name>
<proteinExistence type="predicted"/>
<evidence type="ECO:0000313" key="2">
    <source>
        <dbReference type="Proteomes" id="UP001178507"/>
    </source>
</evidence>
<dbReference type="AlphaFoldDB" id="A0AA36J8L9"/>
<keyword evidence="2" id="KW-1185">Reference proteome</keyword>
<dbReference type="Proteomes" id="UP001178507">
    <property type="component" value="Unassembled WGS sequence"/>
</dbReference>
<gene>
    <name evidence="1" type="ORF">EVOR1521_LOCUS24324</name>
</gene>